<protein>
    <submittedName>
        <fullName evidence="2">Peptidase M15</fullName>
    </submittedName>
</protein>
<dbReference type="Pfam" id="PF08291">
    <property type="entry name" value="Peptidase_M15_3"/>
    <property type="match status" value="1"/>
</dbReference>
<name>A0A1G9ERA6_9GAMM</name>
<dbReference type="RefSeq" id="WP_089724437.1">
    <property type="nucleotide sequence ID" value="NZ_FNGI01000001.1"/>
</dbReference>
<dbReference type="AlphaFoldDB" id="A0A1G9ERA6"/>
<keyword evidence="3" id="KW-1185">Reference proteome</keyword>
<dbReference type="SUPFAM" id="SSF55166">
    <property type="entry name" value="Hedgehog/DD-peptidase"/>
    <property type="match status" value="1"/>
</dbReference>
<reference evidence="2 3" key="1">
    <citation type="submission" date="2016-10" db="EMBL/GenBank/DDBJ databases">
        <authorList>
            <person name="de Groot N.N."/>
        </authorList>
    </citation>
    <scope>NUCLEOTIDE SEQUENCE [LARGE SCALE GENOMIC DNA]</scope>
    <source>
        <strain evidence="2 3">DSM 14789</strain>
    </source>
</reference>
<evidence type="ECO:0000313" key="3">
    <source>
        <dbReference type="Proteomes" id="UP000198654"/>
    </source>
</evidence>
<dbReference type="EMBL" id="FNGI01000001">
    <property type="protein sequence ID" value="SDK78581.1"/>
    <property type="molecule type" value="Genomic_DNA"/>
</dbReference>
<dbReference type="Proteomes" id="UP000198654">
    <property type="component" value="Unassembled WGS sequence"/>
</dbReference>
<evidence type="ECO:0000259" key="1">
    <source>
        <dbReference type="Pfam" id="PF08291"/>
    </source>
</evidence>
<proteinExistence type="predicted"/>
<dbReference type="InterPro" id="IPR009045">
    <property type="entry name" value="Zn_M74/Hedgehog-like"/>
</dbReference>
<dbReference type="OrthoDB" id="5242612at2"/>
<evidence type="ECO:0000313" key="2">
    <source>
        <dbReference type="EMBL" id="SDK78581.1"/>
    </source>
</evidence>
<feature type="domain" description="Peptidase M15A C-terminal" evidence="1">
    <location>
        <begin position="7"/>
        <end position="107"/>
    </location>
</feature>
<organism evidence="2 3">
    <name type="scientific">Modicisalibacter muralis</name>
    <dbReference type="NCBI Taxonomy" id="119000"/>
    <lineage>
        <taxon>Bacteria</taxon>
        <taxon>Pseudomonadati</taxon>
        <taxon>Pseudomonadota</taxon>
        <taxon>Gammaproteobacteria</taxon>
        <taxon>Oceanospirillales</taxon>
        <taxon>Halomonadaceae</taxon>
        <taxon>Modicisalibacter</taxon>
    </lineage>
</organism>
<sequence length="118" mass="12875">MTRISPDFQRHEFACHCGCGFDTIDARTLEIVQAVRDHFGVPVTVNSGCRCPAHNRRIGGATHSQHLLGRATDIAVAGVAPDTVHAWIDAHFPEASLGRYATFTHVDTRTDGPARWNG</sequence>
<gene>
    <name evidence="2" type="ORF">SAMN05661010_00080</name>
</gene>
<dbReference type="InterPro" id="IPR013230">
    <property type="entry name" value="Peptidase_M15A_C"/>
</dbReference>
<accession>A0A1G9ERA6</accession>
<dbReference type="Gene3D" id="3.30.1380.10">
    <property type="match status" value="1"/>
</dbReference>
<dbReference type="STRING" id="119000.SAMN05661010_00080"/>